<dbReference type="Gene3D" id="3.40.50.2000">
    <property type="entry name" value="Glycogen Phosphorylase B"/>
    <property type="match status" value="1"/>
</dbReference>
<feature type="compositionally biased region" description="Basic and acidic residues" evidence="8">
    <location>
        <begin position="321"/>
        <end position="332"/>
    </location>
</feature>
<keyword evidence="12" id="KW-1185">Reference proteome</keyword>
<keyword evidence="5" id="KW-0750">Starch biosynthesis</keyword>
<evidence type="ECO:0000256" key="1">
    <source>
        <dbReference type="ARBA" id="ARBA00004727"/>
    </source>
</evidence>
<evidence type="ECO:0000313" key="11">
    <source>
        <dbReference type="EnsemblPlants" id="KEH27719"/>
    </source>
</evidence>
<name>A0A072UD49_MEDTR</name>
<dbReference type="UniPathway" id="UPA00152"/>
<feature type="compositionally biased region" description="Basic and acidic residues" evidence="8">
    <location>
        <begin position="358"/>
        <end position="367"/>
    </location>
</feature>
<dbReference type="AlphaFoldDB" id="A0A072UD49"/>
<keyword evidence="4" id="KW-0808">Transferase</keyword>
<dbReference type="EMBL" id="CM001221">
    <property type="protein sequence ID" value="KEH27719.1"/>
    <property type="molecule type" value="Genomic_DNA"/>
</dbReference>
<reference evidence="10 12" key="2">
    <citation type="journal article" date="2014" name="BMC Genomics">
        <title>An improved genome release (version Mt4.0) for the model legume Medicago truncatula.</title>
        <authorList>
            <person name="Tang H."/>
            <person name="Krishnakumar V."/>
            <person name="Bidwell S."/>
            <person name="Rosen B."/>
            <person name="Chan A."/>
            <person name="Zhou S."/>
            <person name="Gentzbittel L."/>
            <person name="Childs K.L."/>
            <person name="Yandell M."/>
            <person name="Gundlach H."/>
            <person name="Mayer K.F."/>
            <person name="Schwartz D.C."/>
            <person name="Town C.D."/>
        </authorList>
    </citation>
    <scope>GENOME REANNOTATION</scope>
    <source>
        <strain evidence="10">A17</strain>
        <strain evidence="11 12">cv. Jemalong A17</strain>
    </source>
</reference>
<feature type="compositionally biased region" description="Acidic residues" evidence="8">
    <location>
        <begin position="11"/>
        <end position="42"/>
    </location>
</feature>
<reference evidence="11" key="3">
    <citation type="submission" date="2015-04" db="UniProtKB">
        <authorList>
            <consortium name="EnsemblPlants"/>
        </authorList>
    </citation>
    <scope>IDENTIFICATION</scope>
    <source>
        <strain evidence="11">cv. Jemalong A17</strain>
    </source>
</reference>
<evidence type="ECO:0000256" key="2">
    <source>
        <dbReference type="ARBA" id="ARBA00006461"/>
    </source>
</evidence>
<feature type="compositionally biased region" description="Polar residues" evidence="8">
    <location>
        <begin position="125"/>
        <end position="149"/>
    </location>
</feature>
<sequence length="855" mass="96625">MIQAAMRGYDQEDEYEDYDDYEDEQLEEGEGYEEEEGEEYVAEEPRKPTKEELDYLELRQKLKESIRKKMQKQNSTSLADSSGRKKQIQRDNYGSFFGPSQPVIAQRVIQESKSLLENRHLVPMPSNTPQINKSTSKVSNGVLKSSAQKQPPKVNEKLVKAEKLKVTRDYSFLLSDDADLPVPSKEPPSRNTSVRSSVGQAAQVPGKSKPSLSNGGKLVRGSGENRKPVAGARHLAPKPRSNYKLSSTSQASKVSVDSRKQLGNNSVNGPGRPLLPKGMPSKMHVNTSVSKSVTPGMRNPINGVQKPAPSKVPSSVPKQGVDQRRDVREQYKPRTVPKQPVSSSKTQVSKPPLKQIPKRSDLHDQRPKSIVRKRRPDEPVVDDWRREIRNMFGYNPKNYSDDDDDANMEAGFDDIMKEERKSAKIGREEDERERLAEEAAEKEAARRRKLKKRKLGLNNGDVSGLHEQRLEVNKNEDISKSLSDDGQNVKHDNIWQLFREAQQNILYLNNQRLGAIEELNKIKKEKQSILDKIKKLEAVKQESADKLSICSELLLRIDSMVLGNVISLAEASDFRSLVLHHKVSVADVFNVISHKRDSELVGELRHFSDQSKKNGFHIIHICTEMTPLVSRGSVASYVTGIARALQRKGHLAEVILPKYACLDLDEVQGLREVNVEVYSYFNGQLHGNRIWTGVVYGVGVTLIEPLDHSSFFSREMIYGYPDDFERFSYFCRASLDYIVKCGKQPDILHLHNWETAIVAPLFWDVFVNKGLGGTRILLTIHNFNSQGTEQPDKLALCGLDPSSLHCPDRLQDNTNTQLVNILKRIFTLASRSKGTVIDVYSKQWPNALVKYQKIM</sequence>
<dbReference type="SUPFAM" id="SSF53756">
    <property type="entry name" value="UDP-Glycosyltransferase/glycogen phosphorylase"/>
    <property type="match status" value="1"/>
</dbReference>
<dbReference type="HOGENOM" id="CLU_334150_0_0_1"/>
<evidence type="ECO:0000313" key="12">
    <source>
        <dbReference type="Proteomes" id="UP000002051"/>
    </source>
</evidence>
<feature type="compositionally biased region" description="Polar residues" evidence="8">
    <location>
        <begin position="243"/>
        <end position="268"/>
    </location>
</feature>
<feature type="region of interest" description="Disordered" evidence="8">
    <location>
        <begin position="64"/>
        <end position="100"/>
    </location>
</feature>
<feature type="region of interest" description="Disordered" evidence="8">
    <location>
        <begin position="1"/>
        <end position="50"/>
    </location>
</feature>
<evidence type="ECO:0000256" key="4">
    <source>
        <dbReference type="ARBA" id="ARBA00022679"/>
    </source>
</evidence>
<dbReference type="InterPro" id="IPR013534">
    <property type="entry name" value="Starch_synth_cat_dom"/>
</dbReference>
<organism evidence="10 12">
    <name type="scientific">Medicago truncatula</name>
    <name type="common">Barrel medic</name>
    <name type="synonym">Medicago tribuloides</name>
    <dbReference type="NCBI Taxonomy" id="3880"/>
    <lineage>
        <taxon>Eukaryota</taxon>
        <taxon>Viridiplantae</taxon>
        <taxon>Streptophyta</taxon>
        <taxon>Embryophyta</taxon>
        <taxon>Tracheophyta</taxon>
        <taxon>Spermatophyta</taxon>
        <taxon>Magnoliopsida</taxon>
        <taxon>eudicotyledons</taxon>
        <taxon>Gunneridae</taxon>
        <taxon>Pentapetalae</taxon>
        <taxon>rosids</taxon>
        <taxon>fabids</taxon>
        <taxon>Fabales</taxon>
        <taxon>Fabaceae</taxon>
        <taxon>Papilionoideae</taxon>
        <taxon>50 kb inversion clade</taxon>
        <taxon>NPAAA clade</taxon>
        <taxon>Hologalegina</taxon>
        <taxon>IRL clade</taxon>
        <taxon>Trifolieae</taxon>
        <taxon>Medicago</taxon>
    </lineage>
</organism>
<evidence type="ECO:0000259" key="9">
    <source>
        <dbReference type="Pfam" id="PF08323"/>
    </source>
</evidence>
<dbReference type="eggNOG" id="ENOG502QRJX">
    <property type="taxonomic scope" value="Eukaryota"/>
</dbReference>
<evidence type="ECO:0000256" key="3">
    <source>
        <dbReference type="ARBA" id="ARBA00022676"/>
    </source>
</evidence>
<feature type="compositionally biased region" description="Polar residues" evidence="8">
    <location>
        <begin position="189"/>
        <end position="200"/>
    </location>
</feature>
<evidence type="ECO:0000256" key="7">
    <source>
        <dbReference type="SAM" id="Coils"/>
    </source>
</evidence>
<dbReference type="Pfam" id="PF08323">
    <property type="entry name" value="Glyco_transf_5"/>
    <property type="match status" value="1"/>
</dbReference>
<comment type="pathway">
    <text evidence="1">Glycan biosynthesis; starch biosynthesis.</text>
</comment>
<feature type="domain" description="Starch synthase catalytic" evidence="9">
    <location>
        <begin position="617"/>
        <end position="828"/>
    </location>
</feature>
<dbReference type="SMART" id="SM00784">
    <property type="entry name" value="SPT2"/>
    <property type="match status" value="1"/>
</dbReference>
<feature type="compositionally biased region" description="Low complexity" evidence="8">
    <location>
        <begin position="304"/>
        <end position="319"/>
    </location>
</feature>
<dbReference type="PaxDb" id="3880-AES95884"/>
<dbReference type="PROSITE" id="PS50096">
    <property type="entry name" value="IQ"/>
    <property type="match status" value="1"/>
</dbReference>
<feature type="coiled-coil region" evidence="7">
    <location>
        <begin position="418"/>
        <end position="452"/>
    </location>
</feature>
<keyword evidence="3" id="KW-0328">Glycosyltransferase</keyword>
<evidence type="ECO:0000256" key="6">
    <source>
        <dbReference type="ARBA" id="ARBA00023054"/>
    </source>
</evidence>
<keyword evidence="6 7" id="KW-0175">Coiled coil</keyword>
<feature type="compositionally biased region" description="Basic and acidic residues" evidence="8">
    <location>
        <begin position="375"/>
        <end position="385"/>
    </location>
</feature>
<proteinExistence type="inferred from homology"/>
<dbReference type="STRING" id="3880.A0A072UD49"/>
<dbReference type="EnsemblPlants" id="KEH27719">
    <property type="protein sequence ID" value="KEH27719"/>
    <property type="gene ID" value="MTR_5g430710"/>
</dbReference>
<dbReference type="Pfam" id="PF08243">
    <property type="entry name" value="SPT2"/>
    <property type="match status" value="1"/>
</dbReference>
<feature type="region of interest" description="Disordered" evidence="8">
    <location>
        <begin position="119"/>
        <end position="161"/>
    </location>
</feature>
<feature type="region of interest" description="Disordered" evidence="8">
    <location>
        <begin position="175"/>
        <end position="385"/>
    </location>
</feature>
<evidence type="ECO:0000256" key="8">
    <source>
        <dbReference type="SAM" id="MobiDB-lite"/>
    </source>
</evidence>
<evidence type="ECO:0000256" key="5">
    <source>
        <dbReference type="ARBA" id="ARBA00022922"/>
    </source>
</evidence>
<reference evidence="10 12" key="1">
    <citation type="journal article" date="2011" name="Nature">
        <title>The Medicago genome provides insight into the evolution of rhizobial symbioses.</title>
        <authorList>
            <person name="Young N.D."/>
            <person name="Debelle F."/>
            <person name="Oldroyd G.E."/>
            <person name="Geurts R."/>
            <person name="Cannon S.B."/>
            <person name="Udvardi M.K."/>
            <person name="Benedito V.A."/>
            <person name="Mayer K.F."/>
            <person name="Gouzy J."/>
            <person name="Schoof H."/>
            <person name="Van de Peer Y."/>
            <person name="Proost S."/>
            <person name="Cook D.R."/>
            <person name="Meyers B.C."/>
            <person name="Spannagl M."/>
            <person name="Cheung F."/>
            <person name="De Mita S."/>
            <person name="Krishnakumar V."/>
            <person name="Gundlach H."/>
            <person name="Zhou S."/>
            <person name="Mudge J."/>
            <person name="Bharti A.K."/>
            <person name="Murray J.D."/>
            <person name="Naoumkina M.A."/>
            <person name="Rosen B."/>
            <person name="Silverstein K.A."/>
            <person name="Tang H."/>
            <person name="Rombauts S."/>
            <person name="Zhao P.X."/>
            <person name="Zhou P."/>
            <person name="Barbe V."/>
            <person name="Bardou P."/>
            <person name="Bechner M."/>
            <person name="Bellec A."/>
            <person name="Berger A."/>
            <person name="Berges H."/>
            <person name="Bidwell S."/>
            <person name="Bisseling T."/>
            <person name="Choisne N."/>
            <person name="Couloux A."/>
            <person name="Denny R."/>
            <person name="Deshpande S."/>
            <person name="Dai X."/>
            <person name="Doyle J.J."/>
            <person name="Dudez A.M."/>
            <person name="Farmer A.D."/>
            <person name="Fouteau S."/>
            <person name="Franken C."/>
            <person name="Gibelin C."/>
            <person name="Gish J."/>
            <person name="Goldstein S."/>
            <person name="Gonzalez A.J."/>
            <person name="Green P.J."/>
            <person name="Hallab A."/>
            <person name="Hartog M."/>
            <person name="Hua A."/>
            <person name="Humphray S.J."/>
            <person name="Jeong D.H."/>
            <person name="Jing Y."/>
            <person name="Jocker A."/>
            <person name="Kenton S.M."/>
            <person name="Kim D.J."/>
            <person name="Klee K."/>
            <person name="Lai H."/>
            <person name="Lang C."/>
            <person name="Lin S."/>
            <person name="Macmil S.L."/>
            <person name="Magdelenat G."/>
            <person name="Matthews L."/>
            <person name="McCorrison J."/>
            <person name="Monaghan E.L."/>
            <person name="Mun J.H."/>
            <person name="Najar F.Z."/>
            <person name="Nicholson C."/>
            <person name="Noirot C."/>
            <person name="O'Bleness M."/>
            <person name="Paule C.R."/>
            <person name="Poulain J."/>
            <person name="Prion F."/>
            <person name="Qin B."/>
            <person name="Qu C."/>
            <person name="Retzel E.F."/>
            <person name="Riddle C."/>
            <person name="Sallet E."/>
            <person name="Samain S."/>
            <person name="Samson N."/>
            <person name="Sanders I."/>
            <person name="Saurat O."/>
            <person name="Scarpelli C."/>
            <person name="Schiex T."/>
            <person name="Segurens B."/>
            <person name="Severin A.J."/>
            <person name="Sherrier D.J."/>
            <person name="Shi R."/>
            <person name="Sims S."/>
            <person name="Singer S.R."/>
            <person name="Sinharoy S."/>
            <person name="Sterck L."/>
            <person name="Viollet A."/>
            <person name="Wang B.B."/>
            <person name="Wang K."/>
            <person name="Wang M."/>
            <person name="Wang X."/>
            <person name="Warfsmann J."/>
            <person name="Weissenbach J."/>
            <person name="White D.D."/>
            <person name="White J.D."/>
            <person name="Wiley G.B."/>
            <person name="Wincker P."/>
            <person name="Xing Y."/>
            <person name="Yang L."/>
            <person name="Yao Z."/>
            <person name="Ying F."/>
            <person name="Zhai J."/>
            <person name="Zhou L."/>
            <person name="Zuber A."/>
            <person name="Denarie J."/>
            <person name="Dixon R.A."/>
            <person name="May G.D."/>
            <person name="Schwartz D.C."/>
            <person name="Rogers J."/>
            <person name="Quetier F."/>
            <person name="Town C.D."/>
            <person name="Roe B.A."/>
        </authorList>
    </citation>
    <scope>NUCLEOTIDE SEQUENCE [LARGE SCALE GENOMIC DNA]</scope>
    <source>
        <strain evidence="10">A17</strain>
        <strain evidence="11 12">cv. Jemalong A17</strain>
    </source>
</reference>
<accession>A0A072UD49</accession>
<dbReference type="PANTHER" id="PTHR22691:SF8">
    <property type="entry name" value="PROTEIN SPT2 HOMOLOG"/>
    <property type="match status" value="1"/>
</dbReference>
<protein>
    <submittedName>
        <fullName evidence="10">Starch synthase</fullName>
    </submittedName>
</protein>
<dbReference type="GO" id="GO:0016757">
    <property type="term" value="F:glycosyltransferase activity"/>
    <property type="evidence" value="ECO:0007669"/>
    <property type="project" value="UniProtKB-KW"/>
</dbReference>
<gene>
    <name evidence="10" type="ordered locus">MTR_5g430710</name>
</gene>
<dbReference type="PANTHER" id="PTHR22691">
    <property type="entry name" value="YEAST SPT2-RELATED"/>
    <property type="match status" value="1"/>
</dbReference>
<comment type="similarity">
    <text evidence="2">Belongs to the SPT2 family.</text>
</comment>
<dbReference type="GO" id="GO:0019252">
    <property type="term" value="P:starch biosynthetic process"/>
    <property type="evidence" value="ECO:0007669"/>
    <property type="project" value="UniProtKB-UniPathway"/>
</dbReference>
<evidence type="ECO:0000313" key="10">
    <source>
        <dbReference type="EMBL" id="KEH27719.1"/>
    </source>
</evidence>
<dbReference type="InterPro" id="IPR013256">
    <property type="entry name" value="Chromatin_SPT2"/>
</dbReference>
<feature type="compositionally biased region" description="Polar residues" evidence="8">
    <location>
        <begin position="284"/>
        <end position="293"/>
    </location>
</feature>
<dbReference type="Proteomes" id="UP000002051">
    <property type="component" value="Chromosome 5"/>
</dbReference>
<feature type="compositionally biased region" description="Polar residues" evidence="8">
    <location>
        <begin position="340"/>
        <end position="349"/>
    </location>
</feature>